<dbReference type="Gramene" id="OIV98074">
    <property type="protein sequence ID" value="OIV98074"/>
    <property type="gene ID" value="TanjilG_09567"/>
</dbReference>
<proteinExistence type="predicted"/>
<sequence>MKQVQRIEEKPHMYHTTYIGFHTCKDTLMTPQMVTYSDTLDSFLVNSNSDSKVPNEKDAPFCSQIIKQEYPKEDIPNDLKDNLDPTLWSDLKDLELYKPAIVLSKVDNADTVYSCTDDSQSLDLDFGVFPSHFSTDFHFDESHLL</sequence>
<evidence type="ECO:0008006" key="3">
    <source>
        <dbReference type="Google" id="ProtNLM"/>
    </source>
</evidence>
<accession>A0A1J7HC91</accession>
<name>A0A1J7HC91_LUPAN</name>
<protein>
    <recommendedName>
        <fullName evidence="3">WRKY domain-containing protein</fullName>
    </recommendedName>
</protein>
<keyword evidence="2" id="KW-1185">Reference proteome</keyword>
<reference evidence="1 2" key="1">
    <citation type="journal article" date="2017" name="Plant Biotechnol. J.">
        <title>A comprehensive draft genome sequence for lupin (Lupinus angustifolius), an emerging health food: insights into plant-microbe interactions and legume evolution.</title>
        <authorList>
            <person name="Hane J.K."/>
            <person name="Ming Y."/>
            <person name="Kamphuis L.G."/>
            <person name="Nelson M.N."/>
            <person name="Garg G."/>
            <person name="Atkins C.A."/>
            <person name="Bayer P.E."/>
            <person name="Bravo A."/>
            <person name="Bringans S."/>
            <person name="Cannon S."/>
            <person name="Edwards D."/>
            <person name="Foley R."/>
            <person name="Gao L.L."/>
            <person name="Harrison M.J."/>
            <person name="Huang W."/>
            <person name="Hurgobin B."/>
            <person name="Li S."/>
            <person name="Liu C.W."/>
            <person name="McGrath A."/>
            <person name="Morahan G."/>
            <person name="Murray J."/>
            <person name="Weller J."/>
            <person name="Jian J."/>
            <person name="Singh K.B."/>
        </authorList>
    </citation>
    <scope>NUCLEOTIDE SEQUENCE [LARGE SCALE GENOMIC DNA]</scope>
    <source>
        <strain evidence="2">cv. Tanjil</strain>
        <tissue evidence="1">Whole plant</tissue>
    </source>
</reference>
<evidence type="ECO:0000313" key="2">
    <source>
        <dbReference type="Proteomes" id="UP000188354"/>
    </source>
</evidence>
<dbReference type="Proteomes" id="UP000188354">
    <property type="component" value="Chromosome LG14"/>
</dbReference>
<evidence type="ECO:0000313" key="1">
    <source>
        <dbReference type="EMBL" id="OIV98074.1"/>
    </source>
</evidence>
<dbReference type="AlphaFoldDB" id="A0A1J7HC91"/>
<organism evidence="1 2">
    <name type="scientific">Lupinus angustifolius</name>
    <name type="common">Narrow-leaved blue lupine</name>
    <dbReference type="NCBI Taxonomy" id="3871"/>
    <lineage>
        <taxon>Eukaryota</taxon>
        <taxon>Viridiplantae</taxon>
        <taxon>Streptophyta</taxon>
        <taxon>Embryophyta</taxon>
        <taxon>Tracheophyta</taxon>
        <taxon>Spermatophyta</taxon>
        <taxon>Magnoliopsida</taxon>
        <taxon>eudicotyledons</taxon>
        <taxon>Gunneridae</taxon>
        <taxon>Pentapetalae</taxon>
        <taxon>rosids</taxon>
        <taxon>fabids</taxon>
        <taxon>Fabales</taxon>
        <taxon>Fabaceae</taxon>
        <taxon>Papilionoideae</taxon>
        <taxon>50 kb inversion clade</taxon>
        <taxon>genistoids sensu lato</taxon>
        <taxon>core genistoids</taxon>
        <taxon>Genisteae</taxon>
        <taxon>Lupinus</taxon>
    </lineage>
</organism>
<dbReference type="EMBL" id="CM007374">
    <property type="protein sequence ID" value="OIV98074.1"/>
    <property type="molecule type" value="Genomic_DNA"/>
</dbReference>
<gene>
    <name evidence="1" type="ORF">TanjilG_09567</name>
</gene>